<dbReference type="AlphaFoldDB" id="A0A4U5N3N2"/>
<protein>
    <submittedName>
        <fullName evidence="1">Uncharacterized protein</fullName>
    </submittedName>
</protein>
<gene>
    <name evidence="1" type="ORF">L596_017956</name>
</gene>
<accession>A0A4U5N3N2</accession>
<proteinExistence type="predicted"/>
<dbReference type="EMBL" id="AZBU02000005">
    <property type="protein sequence ID" value="TKR76884.1"/>
    <property type="molecule type" value="Genomic_DNA"/>
</dbReference>
<sequence length="104" mass="11956">MCLSSPPHVLIELRQPPVQAASHITTTSCYCCHAQLTKFKRFRRPRRPPVATRALLTSPCARLFIVITSSFPLRFKLWTVQLHTPKMTRIVLRVSRRTVDACLE</sequence>
<dbReference type="Proteomes" id="UP000298663">
    <property type="component" value="Unassembled WGS sequence"/>
</dbReference>
<keyword evidence="2" id="KW-1185">Reference proteome</keyword>
<organism evidence="1 2">
    <name type="scientific">Steinernema carpocapsae</name>
    <name type="common">Entomopathogenic nematode</name>
    <dbReference type="NCBI Taxonomy" id="34508"/>
    <lineage>
        <taxon>Eukaryota</taxon>
        <taxon>Metazoa</taxon>
        <taxon>Ecdysozoa</taxon>
        <taxon>Nematoda</taxon>
        <taxon>Chromadorea</taxon>
        <taxon>Rhabditida</taxon>
        <taxon>Tylenchina</taxon>
        <taxon>Panagrolaimomorpha</taxon>
        <taxon>Strongyloidoidea</taxon>
        <taxon>Steinernematidae</taxon>
        <taxon>Steinernema</taxon>
    </lineage>
</organism>
<reference evidence="1 2" key="2">
    <citation type="journal article" date="2019" name="G3 (Bethesda)">
        <title>Hybrid Assembly of the Genome of the Entomopathogenic Nematode Steinernema carpocapsae Identifies the X-Chromosome.</title>
        <authorList>
            <person name="Serra L."/>
            <person name="Macchietto M."/>
            <person name="Macias-Munoz A."/>
            <person name="McGill C.J."/>
            <person name="Rodriguez I.M."/>
            <person name="Rodriguez B."/>
            <person name="Murad R."/>
            <person name="Mortazavi A."/>
        </authorList>
    </citation>
    <scope>NUCLEOTIDE SEQUENCE [LARGE SCALE GENOMIC DNA]</scope>
    <source>
        <strain evidence="1 2">ALL</strain>
    </source>
</reference>
<evidence type="ECO:0000313" key="1">
    <source>
        <dbReference type="EMBL" id="TKR76884.1"/>
    </source>
</evidence>
<comment type="caution">
    <text evidence="1">The sequence shown here is derived from an EMBL/GenBank/DDBJ whole genome shotgun (WGS) entry which is preliminary data.</text>
</comment>
<name>A0A4U5N3N2_STECR</name>
<reference evidence="1 2" key="1">
    <citation type="journal article" date="2015" name="Genome Biol.">
        <title>Comparative genomics of Steinernema reveals deeply conserved gene regulatory networks.</title>
        <authorList>
            <person name="Dillman A.R."/>
            <person name="Macchietto M."/>
            <person name="Porter C.F."/>
            <person name="Rogers A."/>
            <person name="Williams B."/>
            <person name="Antoshechkin I."/>
            <person name="Lee M.M."/>
            <person name="Goodwin Z."/>
            <person name="Lu X."/>
            <person name="Lewis E.E."/>
            <person name="Goodrich-Blair H."/>
            <person name="Stock S.P."/>
            <person name="Adams B.J."/>
            <person name="Sternberg P.W."/>
            <person name="Mortazavi A."/>
        </authorList>
    </citation>
    <scope>NUCLEOTIDE SEQUENCE [LARGE SCALE GENOMIC DNA]</scope>
    <source>
        <strain evidence="1 2">ALL</strain>
    </source>
</reference>
<evidence type="ECO:0000313" key="2">
    <source>
        <dbReference type="Proteomes" id="UP000298663"/>
    </source>
</evidence>